<evidence type="ECO:0000313" key="3">
    <source>
        <dbReference type="Proteomes" id="UP000014480"/>
    </source>
</evidence>
<dbReference type="OrthoDB" id="3636801at2759"/>
<dbReference type="Proteomes" id="UP000014480">
    <property type="component" value="Unassembled WGS sequence"/>
</dbReference>
<keyword evidence="1" id="KW-0732">Signal</keyword>
<feature type="chain" id="PRO_5019745906" evidence="1">
    <location>
        <begin position="24"/>
        <end position="479"/>
    </location>
</feature>
<sequence length="479" mass="53113">MKRPSPTTLLLFSTIFFSSLAIAWNPPSANQIPLLPSWLGGTSKPVPTQHIPQFILDAESPWVYANAKDLASLGEEVVDLFCKPITAQMEGADTGHTGLDGGNVPPDFFRRLEIDNNRWGINRPGWENARDRLQELKACPRALEEVEELVVDVFVLDSGARQEPKLPPPEVLELFPEVLGMMKGLKMLQWNVRGEGENEVLGAAFKAAGTKVEALRRLTAGVNAAWLMEVAPGLELVTVKPDGVTSWSEEGRQRTEGWVRTAAGLEQLKGLDLGRVEWLDRMNEVLPEVLPDIEELWVGPLAASYPTGFREDGDKLRNVTKSLASLSKLKKLHLPWSADLQLGFDGGPWCGNAYDGPEGAALWRRVRLADLNATQQAGEIVKANIPQLKGVEHLPEVQHNSRRSRRGHKPGLNRRFDNYNHGHSNRFSLNFNLNLNPTTKLITLTLGFNLDFINRKSQPRVAHPGLSLSKQLKGLSNSE</sequence>
<name>A0A484FXL8_COLOR</name>
<reference evidence="3" key="1">
    <citation type="journal article" date="2013" name="New Phytol.">
        <title>Comparative genomic and transcriptomic analyses reveal the hemibiotrophic stage shift of Colletotrichum fungi.</title>
        <authorList>
            <person name="Gan P."/>
            <person name="Ikeda K."/>
            <person name="Irieda H."/>
            <person name="Narusaka M."/>
            <person name="O'Connell R.J."/>
            <person name="Narusaka Y."/>
            <person name="Takano Y."/>
            <person name="Kubo Y."/>
            <person name="Shirasu K."/>
        </authorList>
    </citation>
    <scope>NUCLEOTIDE SEQUENCE [LARGE SCALE GENOMIC DNA]</scope>
    <source>
        <strain evidence="3">104-T / ATCC 96160 / CBS 514.97 / LARS 414 / MAFF 240422</strain>
    </source>
</reference>
<feature type="signal peptide" evidence="1">
    <location>
        <begin position="1"/>
        <end position="23"/>
    </location>
</feature>
<keyword evidence="3" id="KW-1185">Reference proteome</keyword>
<evidence type="ECO:0000256" key="1">
    <source>
        <dbReference type="SAM" id="SignalP"/>
    </source>
</evidence>
<comment type="caution">
    <text evidence="2">The sequence shown here is derived from an EMBL/GenBank/DDBJ whole genome shotgun (WGS) entry which is preliminary data.</text>
</comment>
<gene>
    <name evidence="2" type="ORF">Cob_v004381</name>
</gene>
<organism evidence="2 3">
    <name type="scientific">Colletotrichum orbiculare (strain 104-T / ATCC 96160 / CBS 514.97 / LARS 414 / MAFF 240422)</name>
    <name type="common">Cucumber anthracnose fungus</name>
    <name type="synonym">Colletotrichum lagenarium</name>
    <dbReference type="NCBI Taxonomy" id="1213857"/>
    <lineage>
        <taxon>Eukaryota</taxon>
        <taxon>Fungi</taxon>
        <taxon>Dikarya</taxon>
        <taxon>Ascomycota</taxon>
        <taxon>Pezizomycotina</taxon>
        <taxon>Sordariomycetes</taxon>
        <taxon>Hypocreomycetidae</taxon>
        <taxon>Glomerellales</taxon>
        <taxon>Glomerellaceae</taxon>
        <taxon>Colletotrichum</taxon>
        <taxon>Colletotrichum orbiculare species complex</taxon>
    </lineage>
</organism>
<accession>A0A484FXL8</accession>
<proteinExistence type="predicted"/>
<dbReference type="EMBL" id="AMCV02000009">
    <property type="protein sequence ID" value="TDZ22808.1"/>
    <property type="molecule type" value="Genomic_DNA"/>
</dbReference>
<reference evidence="3" key="2">
    <citation type="journal article" date="2019" name="Mol. Plant Microbe Interact.">
        <title>Genome sequence resources for four phytopathogenic fungi from the Colletotrichum orbiculare species complex.</title>
        <authorList>
            <person name="Gan P."/>
            <person name="Tsushima A."/>
            <person name="Narusaka M."/>
            <person name="Narusaka Y."/>
            <person name="Takano Y."/>
            <person name="Kubo Y."/>
            <person name="Shirasu K."/>
        </authorList>
    </citation>
    <scope>GENOME REANNOTATION</scope>
    <source>
        <strain evidence="3">104-T / ATCC 96160 / CBS 514.97 / LARS 414 / MAFF 240422</strain>
    </source>
</reference>
<evidence type="ECO:0000313" key="2">
    <source>
        <dbReference type="EMBL" id="TDZ22808.1"/>
    </source>
</evidence>
<dbReference type="AlphaFoldDB" id="A0A484FXL8"/>
<protein>
    <submittedName>
        <fullName evidence="2">Uncharacterized protein</fullName>
    </submittedName>
</protein>